<dbReference type="InterPro" id="IPR011055">
    <property type="entry name" value="Dup_hybrid_motif"/>
</dbReference>
<gene>
    <name evidence="5" type="ORF">SAMN02745168_0168</name>
</gene>
<keyword evidence="5" id="KW-0378">Hydrolase</keyword>
<evidence type="ECO:0000313" key="6">
    <source>
        <dbReference type="Proteomes" id="UP000192790"/>
    </source>
</evidence>
<dbReference type="AlphaFoldDB" id="A0A1W2CRR8"/>
<dbReference type="GO" id="GO:0004222">
    <property type="term" value="F:metalloendopeptidase activity"/>
    <property type="evidence" value="ECO:0007669"/>
    <property type="project" value="TreeGrafter"/>
</dbReference>
<dbReference type="Pfam" id="PF07501">
    <property type="entry name" value="G5"/>
    <property type="match status" value="1"/>
</dbReference>
<evidence type="ECO:0000256" key="2">
    <source>
        <dbReference type="SAM" id="Phobius"/>
    </source>
</evidence>
<dbReference type="Pfam" id="PF01476">
    <property type="entry name" value="LysM"/>
    <property type="match status" value="1"/>
</dbReference>
<evidence type="ECO:0000259" key="3">
    <source>
        <dbReference type="PROSITE" id="PS51109"/>
    </source>
</evidence>
<dbReference type="EMBL" id="FWXW01000012">
    <property type="protein sequence ID" value="SMC87582.1"/>
    <property type="molecule type" value="Genomic_DNA"/>
</dbReference>
<dbReference type="InterPro" id="IPR016047">
    <property type="entry name" value="M23ase_b-sheet_dom"/>
</dbReference>
<dbReference type="PANTHER" id="PTHR21666:SF270">
    <property type="entry name" value="MUREIN HYDROLASE ACTIVATOR ENVC"/>
    <property type="match status" value="1"/>
</dbReference>
<dbReference type="PANTHER" id="PTHR21666">
    <property type="entry name" value="PEPTIDASE-RELATED"/>
    <property type="match status" value="1"/>
</dbReference>
<dbReference type="SUPFAM" id="SSF54106">
    <property type="entry name" value="LysM domain"/>
    <property type="match status" value="1"/>
</dbReference>
<dbReference type="Gene3D" id="3.10.350.10">
    <property type="entry name" value="LysM domain"/>
    <property type="match status" value="1"/>
</dbReference>
<dbReference type="SMART" id="SM00257">
    <property type="entry name" value="LysM"/>
    <property type="match status" value="1"/>
</dbReference>
<name>A0A1W2CRR8_9FIRM</name>
<dbReference type="InterPro" id="IPR036779">
    <property type="entry name" value="LysM_dom_sf"/>
</dbReference>
<evidence type="ECO:0000259" key="4">
    <source>
        <dbReference type="PROSITE" id="PS51782"/>
    </source>
</evidence>
<keyword evidence="6" id="KW-1185">Reference proteome</keyword>
<evidence type="ECO:0000313" key="5">
    <source>
        <dbReference type="EMBL" id="SMC87582.1"/>
    </source>
</evidence>
<accession>A0A1W2CRR8</accession>
<dbReference type="InterPro" id="IPR018392">
    <property type="entry name" value="LysM"/>
</dbReference>
<dbReference type="PROSITE" id="PS51782">
    <property type="entry name" value="LYSM"/>
    <property type="match status" value="1"/>
</dbReference>
<keyword evidence="2" id="KW-0472">Membrane</keyword>
<dbReference type="CDD" id="cd12797">
    <property type="entry name" value="M23_peptidase"/>
    <property type="match status" value="1"/>
</dbReference>
<sequence length="518" mass="56084">MDEVLRAPRRGTVSVTLPGFAPDVGKEKAQLRQSLRRMQLFLASLWILALDLLQVEAIRTGRRISHRYHAAAAVMVQYKPSRLNYLLIVSAVGSVLVLSVLFQVSLEVKLDGVPIGAVSSQSDFVTVLDDVEAQATEILGYNYYFSPAVSYEFTLTPRGDVLSAQELKSLLFDRVGEVMKAYVITVDGKAVGASQSRDTLNALLNEMMDQYRTADTISANFVQSISIGYDYAASDIAQDPDAIRDVLDSNEVGQVTYTVQAGDTLSGIAYNHNMSLSQLDAINPGIEPEKLQIGAELVVSQAIPTISVKTVDQVTYTEAVPFEVEKVEDSSLYVGDSKIITKGVEGQAQVTANVTMINGTEQSRDILSSKTLAEPQTQVVAVGTKARPKTAPTGNFRWPTSGTLTSKFGYRTVLGVYRFHEGVDIANSTGTSIYASDGGTVTFAGWRGDYGYLVIISHGNGVETRYGHCSKLLVSVGDKVYQGQKIAKMGSTGRSTGSHCHFEIRINGTPVNPLSYLS</sequence>
<dbReference type="InterPro" id="IPR050570">
    <property type="entry name" value="Cell_wall_metabolism_enzyme"/>
</dbReference>
<dbReference type="PROSITE" id="PS51109">
    <property type="entry name" value="G5"/>
    <property type="match status" value="1"/>
</dbReference>
<feature type="domain" description="G5" evidence="3">
    <location>
        <begin position="306"/>
        <end position="386"/>
    </location>
</feature>
<feature type="transmembrane region" description="Helical" evidence="2">
    <location>
        <begin position="85"/>
        <end position="106"/>
    </location>
</feature>
<dbReference type="STRING" id="1122930.SAMN02745168_0168"/>
<organism evidence="5 6">
    <name type="scientific">Papillibacter cinnamivorans DSM 12816</name>
    <dbReference type="NCBI Taxonomy" id="1122930"/>
    <lineage>
        <taxon>Bacteria</taxon>
        <taxon>Bacillati</taxon>
        <taxon>Bacillota</taxon>
        <taxon>Clostridia</taxon>
        <taxon>Eubacteriales</taxon>
        <taxon>Oscillospiraceae</taxon>
        <taxon>Papillibacter</taxon>
    </lineage>
</organism>
<reference evidence="5 6" key="1">
    <citation type="submission" date="2017-04" db="EMBL/GenBank/DDBJ databases">
        <authorList>
            <person name="Afonso C.L."/>
            <person name="Miller P.J."/>
            <person name="Scott M.A."/>
            <person name="Spackman E."/>
            <person name="Goraichik I."/>
            <person name="Dimitrov K.M."/>
            <person name="Suarez D.L."/>
            <person name="Swayne D.E."/>
        </authorList>
    </citation>
    <scope>NUCLEOTIDE SEQUENCE [LARGE SCALE GENOMIC DNA]</scope>
    <source>
        <strain evidence="5 6">DSM 12816</strain>
    </source>
</reference>
<feature type="domain" description="LysM" evidence="4">
    <location>
        <begin position="255"/>
        <end position="299"/>
    </location>
</feature>
<dbReference type="InterPro" id="IPR011098">
    <property type="entry name" value="G5_dom"/>
</dbReference>
<dbReference type="SMART" id="SM01208">
    <property type="entry name" value="G5"/>
    <property type="match status" value="1"/>
</dbReference>
<keyword evidence="2" id="KW-0812">Transmembrane</keyword>
<keyword evidence="1" id="KW-0732">Signal</keyword>
<dbReference type="Gene3D" id="2.20.230.10">
    <property type="entry name" value="Resuscitation-promoting factor rpfb"/>
    <property type="match status" value="1"/>
</dbReference>
<protein>
    <submittedName>
        <fullName evidence="5">Murein DD-endopeptidase MepM and murein hydrolase activator NlpD, contain LysM domain</fullName>
    </submittedName>
</protein>
<dbReference type="Pfam" id="PF01551">
    <property type="entry name" value="Peptidase_M23"/>
    <property type="match status" value="1"/>
</dbReference>
<evidence type="ECO:0000256" key="1">
    <source>
        <dbReference type="ARBA" id="ARBA00022729"/>
    </source>
</evidence>
<keyword evidence="2" id="KW-1133">Transmembrane helix</keyword>
<proteinExistence type="predicted"/>
<dbReference type="Proteomes" id="UP000192790">
    <property type="component" value="Unassembled WGS sequence"/>
</dbReference>
<dbReference type="CDD" id="cd00118">
    <property type="entry name" value="LysM"/>
    <property type="match status" value="1"/>
</dbReference>
<dbReference type="Gene3D" id="2.70.70.10">
    <property type="entry name" value="Glucose Permease (Domain IIA)"/>
    <property type="match status" value="1"/>
</dbReference>
<dbReference type="SUPFAM" id="SSF51261">
    <property type="entry name" value="Duplicated hybrid motif"/>
    <property type="match status" value="1"/>
</dbReference>